<keyword evidence="2" id="KW-0472">Membrane</keyword>
<accession>A0A0E1WZ91</accession>
<evidence type="ECO:0000256" key="2">
    <source>
        <dbReference type="SAM" id="Phobius"/>
    </source>
</evidence>
<dbReference type="EMBL" id="EQ999534">
    <property type="protein sequence ID" value="EEZ29206.1"/>
    <property type="molecule type" value="Genomic_DNA"/>
</dbReference>
<sequence length="729" mass="79040">MIISDVSSANGRQPVADLLETIKRRKLMLTLPIIAGVGVGFAGYLTAPVSYVSESVLVLDMRRLQALPNESAITPLPQDSPVLRSELDIINSRMMAQKVIELLQAENIAVPTDVHSRTVLSSQPDRITLSKNARDFDPAVRERQQIDLLLSRLRVSNDGRSFTIFISYRAPDPVYAARVANAFATAYLNHQVDVQQSAARRVSEWLGEKLVTLRNDLETAERVAEDFRQKSRLAGEQGQISFQAQRVMALNTEIVAATGAVSTAQARLQTAQALKNNNEAPAMTEILASPAIQNLRNEEARVQRHLDELKANGALKSAEIPVLMAERESLKQQITAQVDEIIKSLSNEIRIAVQRRTSLEKELKEAETDLAKANQAQVRAAQLDREANASRVVYETYLTRYKQLIEQDGIAIPEAQLISQAEPAMAKASPRLINWLLVGLGLGGLFAVAGTMLREALDKIRPAQTTALALPGIPAATLLPVSPQLTVPILVNRGVDSASPFGRAIKSVHDRLRALIRGRDSLALSVVSLSEGDGKGLLVTALAQQIAATGVPVAVIDTTCGKSGLGEAFGLPVGNMQSLIGRKLNGAALIHDHGSGIDFITPNRQAQEGEWLGELIAQLRPDHRIILVNLPSYAEDKRSALMTRATDTALLVVNADRRDAKATAAMVQVLASFGRKPALAVVSQMASPYAGWIGKHIVAHGWAERIGAHLRAIRVRGREAPSTPMEEQA</sequence>
<dbReference type="Gene3D" id="3.40.50.300">
    <property type="entry name" value="P-loop containing nucleotide triphosphate hydrolases"/>
    <property type="match status" value="1"/>
</dbReference>
<dbReference type="SUPFAM" id="SSF52540">
    <property type="entry name" value="P-loop containing nucleoside triphosphate hydrolases"/>
    <property type="match status" value="1"/>
</dbReference>
<name>A0A0E1WZ91_9HYPH</name>
<dbReference type="InterPro" id="IPR027417">
    <property type="entry name" value="P-loop_NTPase"/>
</dbReference>
<gene>
    <name evidence="3" type="ORF">BALG_02559</name>
</gene>
<dbReference type="PANTHER" id="PTHR32309">
    <property type="entry name" value="TYROSINE-PROTEIN KINASE"/>
    <property type="match status" value="1"/>
</dbReference>
<feature type="transmembrane region" description="Helical" evidence="2">
    <location>
        <begin position="27"/>
        <end position="47"/>
    </location>
</feature>
<proteinExistence type="predicted"/>
<reference evidence="3" key="1">
    <citation type="submission" date="2009-01" db="EMBL/GenBank/DDBJ databases">
        <title>The Genome Sequence of Brucella pinnipedialis M292/94/1.</title>
        <authorList>
            <consortium name="The Broad Institute Genome Sequencing Platform"/>
            <person name="Ward D."/>
            <person name="Young S.K."/>
            <person name="Kodira C.D."/>
            <person name="Zeng Q."/>
            <person name="Koehrsen M."/>
            <person name="Alvarado L."/>
            <person name="Berlin A."/>
            <person name="Borenstein D."/>
            <person name="Chen Z."/>
            <person name="Engels R."/>
            <person name="Freedman E."/>
            <person name="Gellesch M."/>
            <person name="Goldberg J."/>
            <person name="Griggs A."/>
            <person name="Gujja S."/>
            <person name="Heiman D."/>
            <person name="Hepburn T."/>
            <person name="Howarth C."/>
            <person name="Jen D."/>
            <person name="Larson L."/>
            <person name="Lewis B."/>
            <person name="Mehta T."/>
            <person name="Park D."/>
            <person name="Pearson M."/>
            <person name="Roberts A."/>
            <person name="Saif S."/>
            <person name="Shea T."/>
            <person name="Shenoy N."/>
            <person name="Sisk P."/>
            <person name="Stolte C."/>
            <person name="Sykes S."/>
            <person name="Walk T."/>
            <person name="White J."/>
            <person name="Yandava C."/>
            <person name="Whatmore A.M."/>
            <person name="Perrett L.L."/>
            <person name="O'Callaghan D."/>
            <person name="Nusbaum C."/>
            <person name="Galagan J."/>
            <person name="Birren B."/>
        </authorList>
    </citation>
    <scope>NUCLEOTIDE SEQUENCE [LARGE SCALE GENOMIC DNA]</scope>
    <source>
        <strain evidence="3">M292/94/1</strain>
    </source>
</reference>
<dbReference type="GO" id="GO:0005886">
    <property type="term" value="C:plasma membrane"/>
    <property type="evidence" value="ECO:0007669"/>
    <property type="project" value="TreeGrafter"/>
</dbReference>
<dbReference type="GeneID" id="29595320"/>
<dbReference type="AlphaFoldDB" id="A0A0E1WZ91"/>
<keyword evidence="1" id="KW-0175">Coiled coil</keyword>
<feature type="coiled-coil region" evidence="1">
    <location>
        <begin position="342"/>
        <end position="383"/>
    </location>
</feature>
<dbReference type="InterPro" id="IPR050445">
    <property type="entry name" value="Bact_polysacc_biosynth/exp"/>
</dbReference>
<evidence type="ECO:0000313" key="3">
    <source>
        <dbReference type="EMBL" id="EEZ29206.1"/>
    </source>
</evidence>
<protein>
    <submittedName>
        <fullName evidence="3">Bme12</fullName>
    </submittedName>
</protein>
<organism evidence="3">
    <name type="scientific">Brucella pinnipedialis M292/94/1</name>
    <dbReference type="NCBI Taxonomy" id="520462"/>
    <lineage>
        <taxon>Bacteria</taxon>
        <taxon>Pseudomonadati</taxon>
        <taxon>Pseudomonadota</taxon>
        <taxon>Alphaproteobacteria</taxon>
        <taxon>Hyphomicrobiales</taxon>
        <taxon>Brucellaceae</taxon>
        <taxon>Brucella/Ochrobactrum group</taxon>
        <taxon>Brucella</taxon>
    </lineage>
</organism>
<dbReference type="RefSeq" id="WP_004681746.1">
    <property type="nucleotide sequence ID" value="NZ_EQ999534.1"/>
</dbReference>
<keyword evidence="2" id="KW-0812">Transmembrane</keyword>
<dbReference type="GO" id="GO:0004713">
    <property type="term" value="F:protein tyrosine kinase activity"/>
    <property type="evidence" value="ECO:0007669"/>
    <property type="project" value="TreeGrafter"/>
</dbReference>
<dbReference type="PANTHER" id="PTHR32309:SF13">
    <property type="entry name" value="FERRIC ENTEROBACTIN TRANSPORT PROTEIN FEPE"/>
    <property type="match status" value="1"/>
</dbReference>
<dbReference type="Proteomes" id="UP000004659">
    <property type="component" value="Unassembled WGS sequence"/>
</dbReference>
<dbReference type="HOGENOM" id="CLU_009912_2_1_5"/>
<evidence type="ECO:0000256" key="1">
    <source>
        <dbReference type="SAM" id="Coils"/>
    </source>
</evidence>
<keyword evidence="2" id="KW-1133">Transmembrane helix</keyword>